<dbReference type="EMBL" id="CAACVS010000112">
    <property type="protein sequence ID" value="VEU37005.1"/>
    <property type="molecule type" value="Genomic_DNA"/>
</dbReference>
<sequence>MFQSGNMNEVDFSRFGSKICGSVYQNVSHMKMTASRRESIFFQQRRKINSRGYHSIAGASPRQMADLEERLWSVIGANVVDPETALHLKKLGWLHRRLTVFQKSVDDDQNPESSESSRDCVQILLQLPSLLHPTLDSLKSMIEKEARQEIDQWVADSNLVTTSESSNGGLQFEVDIKAVAKQPIPWTVQSGQQSQEEVKSGLGPGLTNVSHFLAVYSCKGGVGKSTVAVNLAYELARLGGRVGLLDVDVYGPSLPLQVTPDDDAVRKSSLGSSMVCPIEHKGVKLLSLGYVSSNSGIPGSGKNSDAAVLRGPMAGRVVTQLLKGTEWGDLDVLILDLPPGTGDVQLTVCQEVNLSFAVGVTTPSKLAIADARKGISMFDTMGIETIAMVENMAYFECEGGGKHFPFGKGFAGTGNTIKESLGNIALKPENICQLPISEIATIGNDTGIPICLSRPEEAKLELEAFEKLAKIVSRELFQLPHRTPSSEGMVALDGEHFDLSTINLSEDKGSIVVRFFSENGAIQKRVPSQNLLRLDPMTGDVIDKSSSPEKTEAKNDQEGVVVSVHKASSNACGHASEILPERIQEKGRVGFEVTWSDGSRFIYRRSVIAIAAGGTFLENKL</sequence>
<accession>A0A448Z4U7</accession>
<dbReference type="PANTHER" id="PTHR42961">
    <property type="entry name" value="IRON-SULFUR PROTEIN NUBPL"/>
    <property type="match status" value="1"/>
</dbReference>
<evidence type="ECO:0000256" key="1">
    <source>
        <dbReference type="ARBA" id="ARBA00022723"/>
    </source>
</evidence>
<dbReference type="InterPro" id="IPR019591">
    <property type="entry name" value="Mrp/NBP35_ATP-bd"/>
</dbReference>
<keyword evidence="5" id="KW-0411">Iron-sulfur</keyword>
<dbReference type="HAMAP" id="MF_02040">
    <property type="entry name" value="Mrp_NBP35"/>
    <property type="match status" value="1"/>
</dbReference>
<dbReference type="AlphaFoldDB" id="A0A448Z4U7"/>
<keyword evidence="2" id="KW-0547">Nucleotide-binding</keyword>
<dbReference type="Gene3D" id="3.40.50.300">
    <property type="entry name" value="P-loop containing nucleotide triphosphate hydrolases"/>
    <property type="match status" value="1"/>
</dbReference>
<protein>
    <recommendedName>
        <fullName evidence="9">Gamma-butyrobetaine hydroxylase-like N-terminal domain-containing protein</fullName>
    </recommendedName>
</protein>
<gene>
    <name evidence="7" type="ORF">PSNMU_V1.4_AUG-EV-PASAV3_0037830</name>
</gene>
<dbReference type="GO" id="GO:0046872">
    <property type="term" value="F:metal ion binding"/>
    <property type="evidence" value="ECO:0007669"/>
    <property type="project" value="UniProtKB-KW"/>
</dbReference>
<dbReference type="SUPFAM" id="SSF52540">
    <property type="entry name" value="P-loop containing nucleoside triphosphate hydrolases"/>
    <property type="match status" value="1"/>
</dbReference>
<dbReference type="PROSITE" id="PS01215">
    <property type="entry name" value="MRP"/>
    <property type="match status" value="1"/>
</dbReference>
<dbReference type="Proteomes" id="UP000291116">
    <property type="component" value="Unassembled WGS sequence"/>
</dbReference>
<evidence type="ECO:0000313" key="7">
    <source>
        <dbReference type="EMBL" id="VEU37005.1"/>
    </source>
</evidence>
<dbReference type="GO" id="GO:0140663">
    <property type="term" value="F:ATP-dependent FeS chaperone activity"/>
    <property type="evidence" value="ECO:0007669"/>
    <property type="project" value="InterPro"/>
</dbReference>
<reference evidence="7 8" key="1">
    <citation type="submission" date="2019-01" db="EMBL/GenBank/DDBJ databases">
        <authorList>
            <person name="Ferrante I. M."/>
        </authorList>
    </citation>
    <scope>NUCLEOTIDE SEQUENCE [LARGE SCALE GENOMIC DNA]</scope>
    <source>
        <strain evidence="7 8">B856</strain>
    </source>
</reference>
<proteinExistence type="inferred from homology"/>
<dbReference type="Pfam" id="PF10609">
    <property type="entry name" value="ParA"/>
    <property type="match status" value="1"/>
</dbReference>
<dbReference type="GO" id="GO:0016226">
    <property type="term" value="P:iron-sulfur cluster assembly"/>
    <property type="evidence" value="ECO:0007669"/>
    <property type="project" value="InterPro"/>
</dbReference>
<evidence type="ECO:0000256" key="3">
    <source>
        <dbReference type="ARBA" id="ARBA00022840"/>
    </source>
</evidence>
<dbReference type="InterPro" id="IPR000808">
    <property type="entry name" value="Mrp-like_CS"/>
</dbReference>
<keyword evidence="3" id="KW-0067">ATP-binding</keyword>
<keyword evidence="1" id="KW-0479">Metal-binding</keyword>
<dbReference type="InterPro" id="IPR033756">
    <property type="entry name" value="YlxH/NBP35"/>
</dbReference>
<evidence type="ECO:0008006" key="9">
    <source>
        <dbReference type="Google" id="ProtNLM"/>
    </source>
</evidence>
<name>A0A448Z4U7_9STRA</name>
<dbReference type="OrthoDB" id="1741334at2759"/>
<dbReference type="PANTHER" id="PTHR42961:SF2">
    <property type="entry name" value="IRON-SULFUR PROTEIN NUBPL"/>
    <property type="match status" value="1"/>
</dbReference>
<evidence type="ECO:0000256" key="6">
    <source>
        <dbReference type="ARBA" id="ARBA00024036"/>
    </source>
</evidence>
<keyword evidence="4" id="KW-0408">Iron</keyword>
<dbReference type="InterPro" id="IPR027417">
    <property type="entry name" value="P-loop_NTPase"/>
</dbReference>
<evidence type="ECO:0000256" key="5">
    <source>
        <dbReference type="ARBA" id="ARBA00023014"/>
    </source>
</evidence>
<dbReference type="CDD" id="cd02037">
    <property type="entry name" value="Mrp_NBP35"/>
    <property type="match status" value="1"/>
</dbReference>
<dbReference type="GO" id="GO:0051539">
    <property type="term" value="F:4 iron, 4 sulfur cluster binding"/>
    <property type="evidence" value="ECO:0007669"/>
    <property type="project" value="TreeGrafter"/>
</dbReference>
<evidence type="ECO:0000256" key="4">
    <source>
        <dbReference type="ARBA" id="ARBA00023004"/>
    </source>
</evidence>
<evidence type="ECO:0000313" key="8">
    <source>
        <dbReference type="Proteomes" id="UP000291116"/>
    </source>
</evidence>
<organism evidence="7 8">
    <name type="scientific">Pseudo-nitzschia multistriata</name>
    <dbReference type="NCBI Taxonomy" id="183589"/>
    <lineage>
        <taxon>Eukaryota</taxon>
        <taxon>Sar</taxon>
        <taxon>Stramenopiles</taxon>
        <taxon>Ochrophyta</taxon>
        <taxon>Bacillariophyta</taxon>
        <taxon>Bacillariophyceae</taxon>
        <taxon>Bacillariophycidae</taxon>
        <taxon>Bacillariales</taxon>
        <taxon>Bacillariaceae</taxon>
        <taxon>Pseudo-nitzschia</taxon>
    </lineage>
</organism>
<evidence type="ECO:0000256" key="2">
    <source>
        <dbReference type="ARBA" id="ARBA00022741"/>
    </source>
</evidence>
<dbReference type="GO" id="GO:0005524">
    <property type="term" value="F:ATP binding"/>
    <property type="evidence" value="ECO:0007669"/>
    <property type="project" value="UniProtKB-KW"/>
</dbReference>
<keyword evidence="8" id="KW-1185">Reference proteome</keyword>
<dbReference type="InterPro" id="IPR044304">
    <property type="entry name" value="NUBPL-like"/>
</dbReference>
<comment type="similarity">
    <text evidence="6">Belongs to the Mrp/NBP35 ATP-binding proteins family.</text>
</comment>